<keyword evidence="3" id="KW-1185">Reference proteome</keyword>
<feature type="compositionally biased region" description="Basic and acidic residues" evidence="1">
    <location>
        <begin position="139"/>
        <end position="154"/>
    </location>
</feature>
<sequence>MSNPPDRPWTEEEKYFLLTEILKKASVHHSHLVRLINEFRRSLNSCRIAYDAMLAQAPSQPAMPSPSVQMPRPEARATAPVDPNLRKRPLYPSDKPRAIQPRPPPSVASYSSESGASTQLSPGLEAATGEPPRKRGRPSKAETERRKAAAEARGETYPPPRRLGSRMKASTSPTSPPGPPIPGPAPPPQPYGYPGNPPMHAPSPISGPIPFDPVGPARQLGPAPSFQPGTEERRDSAARGISHNPRELPRPQELGLPVHSHALQLGPPNTFPRTTNESMERTAFGAIPPDRYSPDSGRRGSANSRGDPPPPGPYPERRASITPGEKPR</sequence>
<feature type="compositionally biased region" description="Low complexity" evidence="1">
    <location>
        <begin position="58"/>
        <end position="71"/>
    </location>
</feature>
<accession>A0A9W9NYE9</accession>
<name>A0A9W9NYE9_9EURO</name>
<reference evidence="2" key="1">
    <citation type="submission" date="2022-11" db="EMBL/GenBank/DDBJ databases">
        <authorList>
            <person name="Petersen C."/>
        </authorList>
    </citation>
    <scope>NUCLEOTIDE SEQUENCE</scope>
    <source>
        <strain evidence="2">IBT 19713</strain>
    </source>
</reference>
<feature type="compositionally biased region" description="Basic and acidic residues" evidence="1">
    <location>
        <begin position="315"/>
        <end position="328"/>
    </location>
</feature>
<dbReference type="Proteomes" id="UP001150941">
    <property type="component" value="Unassembled WGS sequence"/>
</dbReference>
<evidence type="ECO:0000313" key="3">
    <source>
        <dbReference type="Proteomes" id="UP001150941"/>
    </source>
</evidence>
<dbReference type="EMBL" id="JAPQKS010000004">
    <property type="protein sequence ID" value="KAJ5232022.1"/>
    <property type="molecule type" value="Genomic_DNA"/>
</dbReference>
<organism evidence="2 3">
    <name type="scientific">Penicillium chermesinum</name>
    <dbReference type="NCBI Taxonomy" id="63820"/>
    <lineage>
        <taxon>Eukaryota</taxon>
        <taxon>Fungi</taxon>
        <taxon>Dikarya</taxon>
        <taxon>Ascomycota</taxon>
        <taxon>Pezizomycotina</taxon>
        <taxon>Eurotiomycetes</taxon>
        <taxon>Eurotiomycetidae</taxon>
        <taxon>Eurotiales</taxon>
        <taxon>Aspergillaceae</taxon>
        <taxon>Penicillium</taxon>
    </lineage>
</organism>
<reference evidence="2" key="2">
    <citation type="journal article" date="2023" name="IMA Fungus">
        <title>Comparative genomic study of the Penicillium genus elucidates a diverse pangenome and 15 lateral gene transfer events.</title>
        <authorList>
            <person name="Petersen C."/>
            <person name="Sorensen T."/>
            <person name="Nielsen M.R."/>
            <person name="Sondergaard T.E."/>
            <person name="Sorensen J.L."/>
            <person name="Fitzpatrick D.A."/>
            <person name="Frisvad J.C."/>
            <person name="Nielsen K.L."/>
        </authorList>
    </citation>
    <scope>NUCLEOTIDE SEQUENCE</scope>
    <source>
        <strain evidence="2">IBT 19713</strain>
    </source>
</reference>
<dbReference type="OrthoDB" id="5371646at2759"/>
<gene>
    <name evidence="2" type="ORF">N7468_004978</name>
</gene>
<evidence type="ECO:0000256" key="1">
    <source>
        <dbReference type="SAM" id="MobiDB-lite"/>
    </source>
</evidence>
<dbReference type="RefSeq" id="XP_058330015.1">
    <property type="nucleotide sequence ID" value="XM_058474275.1"/>
</dbReference>
<protein>
    <recommendedName>
        <fullName evidence="4">Myb-like domain-containing protein</fullName>
    </recommendedName>
</protein>
<feature type="compositionally biased region" description="Low complexity" evidence="1">
    <location>
        <begin position="107"/>
        <end position="117"/>
    </location>
</feature>
<comment type="caution">
    <text evidence="2">The sequence shown here is derived from an EMBL/GenBank/DDBJ whole genome shotgun (WGS) entry which is preliminary data.</text>
</comment>
<dbReference type="GeneID" id="83201578"/>
<evidence type="ECO:0008006" key="4">
    <source>
        <dbReference type="Google" id="ProtNLM"/>
    </source>
</evidence>
<dbReference type="AlphaFoldDB" id="A0A9W9NYE9"/>
<evidence type="ECO:0000313" key="2">
    <source>
        <dbReference type="EMBL" id="KAJ5232022.1"/>
    </source>
</evidence>
<feature type="region of interest" description="Disordered" evidence="1">
    <location>
        <begin position="58"/>
        <end position="328"/>
    </location>
</feature>
<feature type="compositionally biased region" description="Pro residues" evidence="1">
    <location>
        <begin position="174"/>
        <end position="213"/>
    </location>
</feature>
<proteinExistence type="predicted"/>